<feature type="repeat" description="WD" evidence="3">
    <location>
        <begin position="1266"/>
        <end position="1298"/>
    </location>
</feature>
<protein>
    <recommendedName>
        <fullName evidence="4">NACHT domain-containing protein</fullName>
    </recommendedName>
</protein>
<evidence type="ECO:0000256" key="1">
    <source>
        <dbReference type="ARBA" id="ARBA00022574"/>
    </source>
</evidence>
<keyword evidence="2" id="KW-0677">Repeat</keyword>
<gene>
    <name evidence="5" type="ORF">RDB_LOCUS100439</name>
</gene>
<comment type="caution">
    <text evidence="5">The sequence shown here is derived from an EMBL/GenBank/DDBJ whole genome shotgun (WGS) entry which is preliminary data.</text>
</comment>
<dbReference type="PROSITE" id="PS50294">
    <property type="entry name" value="WD_REPEATS_REGION"/>
    <property type="match status" value="6"/>
</dbReference>
<dbReference type="InterPro" id="IPR015943">
    <property type="entry name" value="WD40/YVTN_repeat-like_dom_sf"/>
</dbReference>
<feature type="repeat" description="WD" evidence="3">
    <location>
        <begin position="1309"/>
        <end position="1350"/>
    </location>
</feature>
<dbReference type="Pfam" id="PF24883">
    <property type="entry name" value="NPHP3_N"/>
    <property type="match status" value="1"/>
</dbReference>
<keyword evidence="1 3" id="KW-0853">WD repeat</keyword>
<dbReference type="SUPFAM" id="SSF52540">
    <property type="entry name" value="P-loop containing nucleoside triphosphate hydrolases"/>
    <property type="match status" value="1"/>
</dbReference>
<feature type="repeat" description="WD" evidence="3">
    <location>
        <begin position="1224"/>
        <end position="1259"/>
    </location>
</feature>
<dbReference type="PROSITE" id="PS50837">
    <property type="entry name" value="NACHT"/>
    <property type="match status" value="1"/>
</dbReference>
<organism evidence="5 6">
    <name type="scientific">Rhizoctonia solani</name>
    <dbReference type="NCBI Taxonomy" id="456999"/>
    <lineage>
        <taxon>Eukaryota</taxon>
        <taxon>Fungi</taxon>
        <taxon>Dikarya</taxon>
        <taxon>Basidiomycota</taxon>
        <taxon>Agaricomycotina</taxon>
        <taxon>Agaricomycetes</taxon>
        <taxon>Cantharellales</taxon>
        <taxon>Ceratobasidiaceae</taxon>
        <taxon>Rhizoctonia</taxon>
    </lineage>
</organism>
<dbReference type="Proteomes" id="UP000663853">
    <property type="component" value="Unassembled WGS sequence"/>
</dbReference>
<dbReference type="PANTHER" id="PTHR19848">
    <property type="entry name" value="WD40 REPEAT PROTEIN"/>
    <property type="match status" value="1"/>
</dbReference>
<feature type="domain" description="NACHT" evidence="4">
    <location>
        <begin position="177"/>
        <end position="322"/>
    </location>
</feature>
<dbReference type="Gene3D" id="3.40.50.300">
    <property type="entry name" value="P-loop containing nucleotide triphosphate hydrolases"/>
    <property type="match status" value="1"/>
</dbReference>
<feature type="repeat" description="WD" evidence="3">
    <location>
        <begin position="1051"/>
        <end position="1092"/>
    </location>
</feature>
<evidence type="ECO:0000259" key="4">
    <source>
        <dbReference type="PROSITE" id="PS50837"/>
    </source>
</evidence>
<dbReference type="InterPro" id="IPR001680">
    <property type="entry name" value="WD40_rpt"/>
</dbReference>
<dbReference type="SMART" id="SM00320">
    <property type="entry name" value="WD40"/>
    <property type="match status" value="14"/>
</dbReference>
<evidence type="ECO:0000256" key="3">
    <source>
        <dbReference type="PROSITE-ProRule" id="PRU00221"/>
    </source>
</evidence>
<dbReference type="PANTHER" id="PTHR19848:SF8">
    <property type="entry name" value="F-BOX AND WD REPEAT DOMAIN CONTAINING 7"/>
    <property type="match status" value="1"/>
</dbReference>
<dbReference type="Pfam" id="PF00400">
    <property type="entry name" value="WD40"/>
    <property type="match status" value="10"/>
</dbReference>
<dbReference type="CDD" id="cd00200">
    <property type="entry name" value="WD40"/>
    <property type="match status" value="2"/>
</dbReference>
<dbReference type="InterPro" id="IPR027417">
    <property type="entry name" value="P-loop_NTPase"/>
</dbReference>
<dbReference type="InterPro" id="IPR020472">
    <property type="entry name" value="WD40_PAC1"/>
</dbReference>
<feature type="repeat" description="WD" evidence="3">
    <location>
        <begin position="1094"/>
        <end position="1135"/>
    </location>
</feature>
<reference evidence="5" key="1">
    <citation type="submission" date="2021-01" db="EMBL/GenBank/DDBJ databases">
        <authorList>
            <person name="Kaushik A."/>
        </authorList>
    </citation>
    <scope>NUCLEOTIDE SEQUENCE</scope>
    <source>
        <strain evidence="5">AG6-10EEA</strain>
    </source>
</reference>
<proteinExistence type="predicted"/>
<evidence type="ECO:0000313" key="6">
    <source>
        <dbReference type="Proteomes" id="UP000663853"/>
    </source>
</evidence>
<dbReference type="SUPFAM" id="SSF50978">
    <property type="entry name" value="WD40 repeat-like"/>
    <property type="match status" value="3"/>
</dbReference>
<feature type="repeat" description="WD" evidence="3">
    <location>
        <begin position="1181"/>
        <end position="1222"/>
    </location>
</feature>
<dbReference type="EMBL" id="CAJMXA010003025">
    <property type="protein sequence ID" value="CAE6490354.1"/>
    <property type="molecule type" value="Genomic_DNA"/>
</dbReference>
<accession>A0A8H3CNL6</accession>
<dbReference type="InterPro" id="IPR007111">
    <property type="entry name" value="NACHT_NTPase"/>
</dbReference>
<name>A0A8H3CNL6_9AGAM</name>
<dbReference type="Gene3D" id="2.130.10.10">
    <property type="entry name" value="YVTN repeat-like/Quinoprotein amine dehydrogenase"/>
    <property type="match status" value="4"/>
</dbReference>
<dbReference type="PROSITE" id="PS50082">
    <property type="entry name" value="WD_REPEATS_2"/>
    <property type="match status" value="9"/>
</dbReference>
<evidence type="ECO:0000313" key="5">
    <source>
        <dbReference type="EMBL" id="CAE6490354.1"/>
    </source>
</evidence>
<feature type="repeat" description="WD" evidence="3">
    <location>
        <begin position="1137"/>
        <end position="1170"/>
    </location>
</feature>
<dbReference type="InterPro" id="IPR036322">
    <property type="entry name" value="WD40_repeat_dom_sf"/>
</dbReference>
<dbReference type="InterPro" id="IPR056884">
    <property type="entry name" value="NPHP3-like_N"/>
</dbReference>
<feature type="repeat" description="WD" evidence="3">
    <location>
        <begin position="867"/>
        <end position="897"/>
    </location>
</feature>
<evidence type="ECO:0000256" key="2">
    <source>
        <dbReference type="ARBA" id="ARBA00022737"/>
    </source>
</evidence>
<sequence length="1438" mass="158269">MFPPLHSAIGQLVSCFKELETVTRHRRDYEDLTQDLVALSKSLKEYIEKMRAVSVSEFIENIALRIGEQVQQIEAKRDQTTGRFLVDANEDSDDLTRWYRRVGALFRQLQLDINFSTLEALDEQIADHRLEAMTPVMLAAYNSIISMEINRRGCTKGTRVQVLLTLDNWAQSMDMPNIYWMNGMAGTGKTTIAWTFAQRLKERKILGASFFCTRTSAECGNVGRIIPTIAYQLARYSIPFRCALCQVLGKDRDLGSQTIPTQFEELIMKPLLEVKNAIPEGLVVIIDALDECSHKGGTGLVLDVLFKYAARLPLKFFVTSRPEPHIRNNVLTQSENLRSVFVLHEIESSLVQEDIELYLREELASVLPTQFQVKRLAELSGNLFIYAATAVRYIRADNVFWNSNSTERLVVVLDVSSKSNQKHAEIDDLYATILSSVLCNKSLENKDREEMQTIIWTVVCAYEPLNTETLSTLAGIKHSAKTLAMLQPLYSVLYVSERNNTVSTLHASFPDYILDQTRSLDFHCDKGTSHQRLSQRCFELMEEQLRFNICNLPSSFIADNEVEGLEERIESTISKTLMYACHYWGNHLQNSALSESLFDSLHDFLSRKLLFWMEVLNLKNTTGIGLGTLTAARTWAMDSFIPHHGNLPQLIYDSEMFITKFLANPISCSTPHIYISALPFCPKSSLIFQLYWGRTRGLLTVSGPMFKERGISLLSIWEAGPGVFSLSISPDGTRLAAPCLDGSIAIRDTLKGDIILDLTEPHPYGAPYPGYTRAFTLAFSPDGTRIFSANSSCELGPNPKLKSSICIWNVQNGSLIASSQSMEYVDYLEAVRSAAFSPDGHYVVSASSGGNIIVRDARDCSLAANPLRKHTCQINSVAFSPDGQHIAFGSDDCTVQICSTKDGSVVLEPCEGHTAPVSVVVYSPDGTCIASDSGDGTIRVWNAHDGTLLHGPFVARTNRSCEAESIMFFPNGPYLVSTSTGQGARICVWNICDGTILEERPMRYKATSESPSRATLSLDGSRIISSSTGGTVCVWGVSHRITSASLAATQLEGHSATVNSLIFSPDGAYIVSGSYDRTIRTWSVHDGFALANPLLQHNDPIRSLALSPNNTHIAYGSDDCTIRICDAQSGTLVAGPYRGHNAAVTSIVYSSDGSLIVSGSGFGDHTLRVWRTDGTLVGTPLEGHTKPIFSVAISPSSEYIASGSNDQTMHIWKLQDGKYRAFKRLEHPDRVRSVAFSPAHDLIASGSDASIRIWSAQDGILRVRTLPKGASPITSLAYSYDGSYIVSGSGDAHVTVWNAHDGTLSVGPFLGHTNMITSVACSPDGKHIASGSADKTIRIWQLMSSESSTACSDLPGLVDSQTKGNLNPALEDGFTFESDGWIRNKNSQLLFWVSSDLDFTGISPSLQSPIIIAPKGPITADFTNLLLGEYWNKCYISE</sequence>
<dbReference type="PRINTS" id="PR00320">
    <property type="entry name" value="GPROTEINBRPT"/>
</dbReference>
<feature type="repeat" description="WD" evidence="3">
    <location>
        <begin position="910"/>
        <end position="951"/>
    </location>
</feature>